<gene>
    <name evidence="1" type="ORF">g.58535</name>
</gene>
<organism evidence="1">
    <name type="scientific">Homalodisca liturata</name>
    <dbReference type="NCBI Taxonomy" id="320908"/>
    <lineage>
        <taxon>Eukaryota</taxon>
        <taxon>Metazoa</taxon>
        <taxon>Ecdysozoa</taxon>
        <taxon>Arthropoda</taxon>
        <taxon>Hexapoda</taxon>
        <taxon>Insecta</taxon>
        <taxon>Pterygota</taxon>
        <taxon>Neoptera</taxon>
        <taxon>Paraneoptera</taxon>
        <taxon>Hemiptera</taxon>
        <taxon>Auchenorrhyncha</taxon>
        <taxon>Membracoidea</taxon>
        <taxon>Cicadellidae</taxon>
        <taxon>Cicadellinae</taxon>
        <taxon>Proconiini</taxon>
        <taxon>Homalodisca</taxon>
    </lineage>
</organism>
<proteinExistence type="predicted"/>
<evidence type="ECO:0000313" key="1">
    <source>
        <dbReference type="EMBL" id="JAS88801.1"/>
    </source>
</evidence>
<feature type="non-terminal residue" evidence="1">
    <location>
        <position position="1"/>
    </location>
</feature>
<sequence length="133" mass="15562">VTKDRAPWRDDYIKRLTVMKNKLRNDYVKTKCPTIKQSYCKLRNNLNNAIMLAKKNYFKKNLDLKNPKAFWKAMRREGAMNTGQDNTNTCKITPDVLNTYFAQMGAGNTSSTDMLNFYKNNSHSETRSDFKCR</sequence>
<protein>
    <submittedName>
        <fullName evidence="1">Uncharacterized protein</fullName>
    </submittedName>
</protein>
<accession>A0A1B6IPF0</accession>
<feature type="non-terminal residue" evidence="1">
    <location>
        <position position="133"/>
    </location>
</feature>
<reference evidence="1" key="1">
    <citation type="submission" date="2015-11" db="EMBL/GenBank/DDBJ databases">
        <title>De novo transcriptome assembly of four potential Pierce s Disease insect vectors from Arizona vineyards.</title>
        <authorList>
            <person name="Tassone E.E."/>
        </authorList>
    </citation>
    <scope>NUCLEOTIDE SEQUENCE</scope>
</reference>
<name>A0A1B6IPF0_9HEMI</name>
<dbReference type="AlphaFoldDB" id="A0A1B6IPF0"/>
<dbReference type="EMBL" id="GECU01018905">
    <property type="protein sequence ID" value="JAS88801.1"/>
    <property type="molecule type" value="Transcribed_RNA"/>
</dbReference>